<protein>
    <recommendedName>
        <fullName evidence="7">Endolytic murein transglycosylase</fullName>
        <ecNumber evidence="7">4.2.2.29</ecNumber>
    </recommendedName>
    <alternativeName>
        <fullName evidence="7">Peptidoglycan lytic transglycosylase</fullName>
    </alternativeName>
    <alternativeName>
        <fullName evidence="7">Peptidoglycan polymerization terminase</fullName>
    </alternativeName>
</protein>
<evidence type="ECO:0000256" key="4">
    <source>
        <dbReference type="ARBA" id="ARBA00023136"/>
    </source>
</evidence>
<dbReference type="HAMAP" id="MF_02065">
    <property type="entry name" value="MltG"/>
    <property type="match status" value="1"/>
</dbReference>
<dbReference type="PANTHER" id="PTHR30518:SF2">
    <property type="entry name" value="ENDOLYTIC MUREIN TRANSGLYCOSYLASE"/>
    <property type="match status" value="1"/>
</dbReference>
<feature type="site" description="Important for catalytic activity" evidence="7">
    <location>
        <position position="241"/>
    </location>
</feature>
<comment type="function">
    <text evidence="7">Functions as a peptidoglycan terminase that cleaves nascent peptidoglycan strands endolytically to terminate their elongation.</text>
</comment>
<evidence type="ECO:0000313" key="9">
    <source>
        <dbReference type="Proteomes" id="UP000183922"/>
    </source>
</evidence>
<evidence type="ECO:0000256" key="6">
    <source>
        <dbReference type="ARBA" id="ARBA00023316"/>
    </source>
</evidence>
<dbReference type="GO" id="GO:0009252">
    <property type="term" value="P:peptidoglycan biosynthetic process"/>
    <property type="evidence" value="ECO:0007669"/>
    <property type="project" value="UniProtKB-UniRule"/>
</dbReference>
<dbReference type="InterPro" id="IPR003770">
    <property type="entry name" value="MLTG-like"/>
</dbReference>
<evidence type="ECO:0000313" key="8">
    <source>
        <dbReference type="EMBL" id="OIP56341.1"/>
    </source>
</evidence>
<proteinExistence type="inferred from homology"/>
<evidence type="ECO:0000256" key="5">
    <source>
        <dbReference type="ARBA" id="ARBA00023239"/>
    </source>
</evidence>
<dbReference type="GO" id="GO:0071555">
    <property type="term" value="P:cell wall organization"/>
    <property type="evidence" value="ECO:0007669"/>
    <property type="project" value="UniProtKB-KW"/>
</dbReference>
<dbReference type="Gene3D" id="3.30.1490.480">
    <property type="entry name" value="Endolytic murein transglycosylase"/>
    <property type="match status" value="1"/>
</dbReference>
<evidence type="ECO:0000256" key="2">
    <source>
        <dbReference type="ARBA" id="ARBA00022692"/>
    </source>
</evidence>
<keyword evidence="2 7" id="KW-0812">Transmembrane</keyword>
<dbReference type="NCBIfam" id="TIGR00247">
    <property type="entry name" value="endolytic transglycosylase MltG"/>
    <property type="match status" value="1"/>
</dbReference>
<dbReference type="EMBL" id="MNYR01000018">
    <property type="protein sequence ID" value="OIP56341.1"/>
    <property type="molecule type" value="Genomic_DNA"/>
</dbReference>
<dbReference type="PANTHER" id="PTHR30518">
    <property type="entry name" value="ENDOLYTIC MUREIN TRANSGLYCOSYLASE"/>
    <property type="match status" value="1"/>
</dbReference>
<evidence type="ECO:0000256" key="1">
    <source>
        <dbReference type="ARBA" id="ARBA00022475"/>
    </source>
</evidence>
<dbReference type="GO" id="GO:0008932">
    <property type="term" value="F:lytic endotransglycosylase activity"/>
    <property type="evidence" value="ECO:0007669"/>
    <property type="project" value="UniProtKB-UniRule"/>
</dbReference>
<dbReference type="CDD" id="cd08010">
    <property type="entry name" value="MltG_like"/>
    <property type="match status" value="1"/>
</dbReference>
<keyword evidence="3 7" id="KW-1133">Transmembrane helix</keyword>
<comment type="caution">
    <text evidence="8">The sequence shown here is derived from an EMBL/GenBank/DDBJ whole genome shotgun (WGS) entry which is preliminary data.</text>
</comment>
<dbReference type="STRING" id="1805236.AUK13_01290"/>
<feature type="transmembrane region" description="Helical" evidence="7">
    <location>
        <begin position="21"/>
        <end position="42"/>
    </location>
</feature>
<keyword evidence="4 7" id="KW-0472">Membrane</keyword>
<dbReference type="Proteomes" id="UP000183922">
    <property type="component" value="Unassembled WGS sequence"/>
</dbReference>
<evidence type="ECO:0000256" key="3">
    <source>
        <dbReference type="ARBA" id="ARBA00022989"/>
    </source>
</evidence>
<keyword evidence="5 7" id="KW-0456">Lyase</keyword>
<accession>A0A1J5F7W3</accession>
<evidence type="ECO:0000256" key="7">
    <source>
        <dbReference type="HAMAP-Rule" id="MF_02065"/>
    </source>
</evidence>
<keyword evidence="1 7" id="KW-1003">Cell membrane</keyword>
<comment type="catalytic activity">
    <reaction evidence="7">
        <text>a peptidoglycan chain = a peptidoglycan chain with N-acetyl-1,6-anhydromuramyl-[peptide] at the reducing end + a peptidoglycan chain with N-acetylglucosamine at the non-reducing end.</text>
        <dbReference type="EC" id="4.2.2.29"/>
    </reaction>
</comment>
<comment type="subcellular location">
    <subcellularLocation>
        <location evidence="7">Cell membrane</location>
        <topology evidence="7">Single-pass membrane protein</topology>
    </subcellularLocation>
</comment>
<sequence>MQVYKPEKRQAKRSGRKIFGVFVILVIFAGFIMSIWFLFILLNPISIEHTQFTISQGQSVNVISQNLFEDGIIKNKFVFETYTYLKGIESKLKAGEYNLPNVINIKRLTEILVAGEIPQEWELTVIEGWTVKDIAWRLENMGKFQTKELFEATGVNQPNNKFNFDISSYDFFSDKPAMANLEGYMFPDTYRFFAYATIDDIVRKMLNNFDKKLTLQLRQDIQAQGKTIFDIITMASIIEREVMTDNDRAIVSGIFWKRFEAGVPLQADSTINYITGKKTPALSAEDLKINSFYNTYLYGDLPPGPISNPGLASIKAAIYPAASDYWYFLTDSQSNVHYGRDFEEHKANKEKYLN</sequence>
<dbReference type="Pfam" id="PF02618">
    <property type="entry name" value="YceG"/>
    <property type="match status" value="1"/>
</dbReference>
<dbReference type="AlphaFoldDB" id="A0A1J5F7W3"/>
<reference evidence="8 9" key="1">
    <citation type="journal article" date="2016" name="Environ. Microbiol.">
        <title>Genomic resolution of a cold subsurface aquifer community provides metabolic insights for novel microbes adapted to high CO concentrations.</title>
        <authorList>
            <person name="Probst A.J."/>
            <person name="Castelle C.J."/>
            <person name="Singh A."/>
            <person name="Brown C.T."/>
            <person name="Anantharaman K."/>
            <person name="Sharon I."/>
            <person name="Hug L.A."/>
            <person name="Burstein D."/>
            <person name="Emerson J.B."/>
            <person name="Thomas B.C."/>
            <person name="Banfield J.F."/>
        </authorList>
    </citation>
    <scope>NUCLEOTIDE SEQUENCE [LARGE SCALE GENOMIC DNA]</scope>
    <source>
        <strain evidence="8">CG2_30_39_24</strain>
    </source>
</reference>
<comment type="similarity">
    <text evidence="7">Belongs to the transglycosylase MltG family.</text>
</comment>
<name>A0A1J5F7W3_9BACT</name>
<gene>
    <name evidence="7" type="primary">mltG</name>
    <name evidence="8" type="ORF">AUK13_01290</name>
</gene>
<dbReference type="EC" id="4.2.2.29" evidence="7"/>
<organism evidence="8 9">
    <name type="scientific">Candidatus Kuenenbacteria bacterium CG2_30_39_24</name>
    <dbReference type="NCBI Taxonomy" id="1805236"/>
    <lineage>
        <taxon>Bacteria</taxon>
        <taxon>Candidatus Kueneniibacteriota</taxon>
    </lineage>
</organism>
<keyword evidence="6 7" id="KW-0961">Cell wall biogenesis/degradation</keyword>
<dbReference type="GO" id="GO:0005886">
    <property type="term" value="C:plasma membrane"/>
    <property type="evidence" value="ECO:0007669"/>
    <property type="project" value="UniProtKB-SubCell"/>
</dbReference>